<evidence type="ECO:0000256" key="1">
    <source>
        <dbReference type="SAM" id="Phobius"/>
    </source>
</evidence>
<protein>
    <submittedName>
        <fullName evidence="2">Uncharacterized protein</fullName>
    </submittedName>
</protein>
<evidence type="ECO:0000313" key="2">
    <source>
        <dbReference type="EMBL" id="EJZ82305.1"/>
    </source>
</evidence>
<reference evidence="2 3" key="1">
    <citation type="submission" date="2012-08" db="EMBL/GenBank/DDBJ databases">
        <title>The Genome Sequence of Turicella otitidis ATCC 51513.</title>
        <authorList>
            <consortium name="The Broad Institute Genome Sequencing Platform"/>
            <person name="Earl A."/>
            <person name="Ward D."/>
            <person name="Feldgarden M."/>
            <person name="Gevers D."/>
            <person name="Huys G."/>
            <person name="Walker B."/>
            <person name="Young S.K."/>
            <person name="Zeng Q."/>
            <person name="Gargeya S."/>
            <person name="Fitzgerald M."/>
            <person name="Haas B."/>
            <person name="Abouelleil A."/>
            <person name="Alvarado L."/>
            <person name="Arachchi H.M."/>
            <person name="Berlin A.M."/>
            <person name="Chapman S.B."/>
            <person name="Goldberg J."/>
            <person name="Griggs A."/>
            <person name="Gujja S."/>
            <person name="Hansen M."/>
            <person name="Howarth C."/>
            <person name="Imamovic A."/>
            <person name="Larimer J."/>
            <person name="McCowen C."/>
            <person name="Montmayeur A."/>
            <person name="Murphy C."/>
            <person name="Neiman D."/>
            <person name="Pearson M."/>
            <person name="Priest M."/>
            <person name="Roberts A."/>
            <person name="Saif S."/>
            <person name="Shea T."/>
            <person name="Sisk P."/>
            <person name="Sykes S."/>
            <person name="Wortman J."/>
            <person name="Nusbaum C."/>
            <person name="Birren B."/>
        </authorList>
    </citation>
    <scope>NUCLEOTIDE SEQUENCE [LARGE SCALE GENOMIC DNA]</scope>
    <source>
        <strain evidence="2 3">ATCC 51513</strain>
    </source>
</reference>
<keyword evidence="1" id="KW-1133">Transmembrane helix</keyword>
<accession>K0Z4H9</accession>
<keyword evidence="3" id="KW-1185">Reference proteome</keyword>
<name>K0Z4H9_9CORY</name>
<feature type="transmembrane region" description="Helical" evidence="1">
    <location>
        <begin position="7"/>
        <end position="25"/>
    </location>
</feature>
<gene>
    <name evidence="2" type="ORF">HMPREF9719_00826</name>
</gene>
<evidence type="ECO:0000313" key="3">
    <source>
        <dbReference type="Proteomes" id="UP000006078"/>
    </source>
</evidence>
<proteinExistence type="predicted"/>
<dbReference type="EMBL" id="AHAE01000036">
    <property type="protein sequence ID" value="EJZ82305.1"/>
    <property type="molecule type" value="Genomic_DNA"/>
</dbReference>
<sequence length="78" mass="8236">MSRRSGPAAIGEFALVWATTTFFGLKIGGSYGYWWVGTAVTALFYLPRAVDWAAARLPRPTELADASAAGEGSGEGPR</sequence>
<dbReference type="HOGENOM" id="CLU_2621021_0_0_11"/>
<dbReference type="AlphaFoldDB" id="K0Z4H9"/>
<dbReference type="Proteomes" id="UP000006078">
    <property type="component" value="Unassembled WGS sequence"/>
</dbReference>
<keyword evidence="1" id="KW-0472">Membrane</keyword>
<organism evidence="2 3">
    <name type="scientific">Corynebacterium otitidis ATCC 51513</name>
    <dbReference type="NCBI Taxonomy" id="883169"/>
    <lineage>
        <taxon>Bacteria</taxon>
        <taxon>Bacillati</taxon>
        <taxon>Actinomycetota</taxon>
        <taxon>Actinomycetes</taxon>
        <taxon>Mycobacteriales</taxon>
        <taxon>Corynebacteriaceae</taxon>
        <taxon>Corynebacterium</taxon>
    </lineage>
</organism>
<comment type="caution">
    <text evidence="2">The sequence shown here is derived from an EMBL/GenBank/DDBJ whole genome shotgun (WGS) entry which is preliminary data.</text>
</comment>
<dbReference type="RefSeq" id="WP_004600716.1">
    <property type="nucleotide sequence ID" value="NZ_HF541866.1"/>
</dbReference>
<keyword evidence="1" id="KW-0812">Transmembrane</keyword>